<evidence type="ECO:0000256" key="3">
    <source>
        <dbReference type="ARBA" id="ARBA00022771"/>
    </source>
</evidence>
<dbReference type="EMBL" id="HAEI01015441">
    <property type="protein sequence ID" value="SBS17910.1"/>
    <property type="molecule type" value="Transcribed_RNA"/>
</dbReference>
<evidence type="ECO:0000256" key="2">
    <source>
        <dbReference type="ARBA" id="ARBA00022723"/>
    </source>
</evidence>
<evidence type="ECO:0000259" key="7">
    <source>
        <dbReference type="Pfam" id="PF05699"/>
    </source>
</evidence>
<evidence type="ECO:0000256" key="4">
    <source>
        <dbReference type="ARBA" id="ARBA00022833"/>
    </source>
</evidence>
<proteinExistence type="predicted"/>
<reference evidence="8" key="1">
    <citation type="submission" date="2016-05" db="EMBL/GenBank/DDBJ databases">
        <authorList>
            <person name="Lavstsen T."/>
            <person name="Jespersen J.S."/>
        </authorList>
    </citation>
    <scope>NUCLEOTIDE SEQUENCE</scope>
    <source>
        <tissue evidence="8">Brain</tissue>
    </source>
</reference>
<organism evidence="8">
    <name type="scientific">Nothobranchius rachovii</name>
    <name type="common">bluefin notho</name>
    <dbReference type="NCBI Taxonomy" id="451742"/>
    <lineage>
        <taxon>Eukaryota</taxon>
        <taxon>Metazoa</taxon>
        <taxon>Chordata</taxon>
        <taxon>Craniata</taxon>
        <taxon>Vertebrata</taxon>
        <taxon>Euteleostomi</taxon>
        <taxon>Actinopterygii</taxon>
        <taxon>Neopterygii</taxon>
        <taxon>Teleostei</taxon>
        <taxon>Neoteleostei</taxon>
        <taxon>Acanthomorphata</taxon>
        <taxon>Ovalentaria</taxon>
        <taxon>Atherinomorphae</taxon>
        <taxon>Cyprinodontiformes</taxon>
        <taxon>Nothobranchiidae</taxon>
        <taxon>Nothobranchius</taxon>
    </lineage>
</organism>
<accession>A0A1A8SK52</accession>
<feature type="domain" description="HAT C-terminal dimerisation" evidence="7">
    <location>
        <begin position="266"/>
        <end position="331"/>
    </location>
</feature>
<dbReference type="PANTHER" id="PTHR46481:SF10">
    <property type="entry name" value="ZINC FINGER BED DOMAIN-CONTAINING PROTEIN 39"/>
    <property type="match status" value="1"/>
</dbReference>
<dbReference type="Gene3D" id="1.10.10.1070">
    <property type="entry name" value="Zinc finger, BED domain-containing"/>
    <property type="match status" value="1"/>
</dbReference>
<feature type="compositionally biased region" description="Acidic residues" evidence="6">
    <location>
        <begin position="191"/>
        <end position="210"/>
    </location>
</feature>
<name>A0A1A8SK52_9TELE</name>
<dbReference type="InterPro" id="IPR052035">
    <property type="entry name" value="ZnF_BED_domain_contain"/>
</dbReference>
<comment type="subcellular location">
    <subcellularLocation>
        <location evidence="1">Nucleus</location>
    </subcellularLocation>
</comment>
<keyword evidence="5" id="KW-0539">Nucleus</keyword>
<evidence type="ECO:0000313" key="8">
    <source>
        <dbReference type="EMBL" id="SBS17910.1"/>
    </source>
</evidence>
<feature type="region of interest" description="Disordered" evidence="6">
    <location>
        <begin position="179"/>
        <end position="220"/>
    </location>
</feature>
<dbReference type="AlphaFoldDB" id="A0A1A8SK52"/>
<keyword evidence="3" id="KW-0863">Zinc-finger</keyword>
<dbReference type="InterPro" id="IPR012337">
    <property type="entry name" value="RNaseH-like_sf"/>
</dbReference>
<dbReference type="SUPFAM" id="SSF140996">
    <property type="entry name" value="Hermes dimerisation domain"/>
    <property type="match status" value="1"/>
</dbReference>
<dbReference type="InterPro" id="IPR008906">
    <property type="entry name" value="HATC_C_dom"/>
</dbReference>
<dbReference type="PANTHER" id="PTHR46481">
    <property type="entry name" value="ZINC FINGER BED DOMAIN-CONTAINING PROTEIN 4"/>
    <property type="match status" value="1"/>
</dbReference>
<dbReference type="SUPFAM" id="SSF53098">
    <property type="entry name" value="Ribonuclease H-like"/>
    <property type="match status" value="1"/>
</dbReference>
<protein>
    <recommendedName>
        <fullName evidence="7">HAT C-terminal dimerisation domain-containing protein</fullName>
    </recommendedName>
</protein>
<evidence type="ECO:0000256" key="5">
    <source>
        <dbReference type="ARBA" id="ARBA00023242"/>
    </source>
</evidence>
<gene>
    <name evidence="8" type="primary">CU138508.1</name>
</gene>
<evidence type="ECO:0000256" key="6">
    <source>
        <dbReference type="SAM" id="MobiDB-lite"/>
    </source>
</evidence>
<reference evidence="8" key="2">
    <citation type="submission" date="2016-06" db="EMBL/GenBank/DDBJ databases">
        <title>The genome of a short-lived fish provides insights into sex chromosome evolution and the genetic control of aging.</title>
        <authorList>
            <person name="Reichwald K."/>
            <person name="Felder M."/>
            <person name="Petzold A."/>
            <person name="Koch P."/>
            <person name="Groth M."/>
            <person name="Platzer M."/>
        </authorList>
    </citation>
    <scope>NUCLEOTIDE SEQUENCE</scope>
    <source>
        <tissue evidence="8">Brain</tissue>
    </source>
</reference>
<dbReference type="GO" id="GO:0046983">
    <property type="term" value="F:protein dimerization activity"/>
    <property type="evidence" value="ECO:0007669"/>
    <property type="project" value="InterPro"/>
</dbReference>
<dbReference type="Pfam" id="PF05699">
    <property type="entry name" value="Dimer_Tnp_hAT"/>
    <property type="match status" value="1"/>
</dbReference>
<evidence type="ECO:0000256" key="1">
    <source>
        <dbReference type="ARBA" id="ARBA00004123"/>
    </source>
</evidence>
<keyword evidence="4" id="KW-0862">Zinc</keyword>
<keyword evidence="2" id="KW-0479">Metal-binding</keyword>
<sequence length="335" mass="38040">MPNGGEILRKYNQSQQSHFATSPRSCVQQMKIKESLQLPANSTRSHKITEAIAGFICKDMRPYSVVENEGFKRLMKVAEPQYVMVSRKRLSEEVIPNMYQSVKENVKSKLQSAERVGITTDTWTSVATESYMSLTTHYIDEEWNLNSYVNQTAMLHAASAVDPRFKALPFLGEEEREHTFSRLQAEAVGGMEEEASNQDEVDEMEEEEENNPPAPNPKQSSALESLLGEAYIPREERGHAKKTLAEVAEDEIKRYRARRPAGLQDNPLVWWRENEKEYPLLARMAKRYLCVPGTSVASERVFSTAGDIITAKRSCLTPGHVNQLLFLQKNLTIPK</sequence>